<accession>A0A9X3N5X9</accession>
<name>A0A9X3N5X9_9ACTN</name>
<comment type="caution">
    <text evidence="1">The sequence shown here is derived from an EMBL/GenBank/DDBJ whole genome shotgun (WGS) entry which is preliminary data.</text>
</comment>
<dbReference type="InterPro" id="IPR003718">
    <property type="entry name" value="OsmC/Ohr_fam"/>
</dbReference>
<dbReference type="EMBL" id="JAPDDP010000012">
    <property type="protein sequence ID" value="MDA0180358.1"/>
    <property type="molecule type" value="Genomic_DNA"/>
</dbReference>
<sequence length="186" mass="19789">MSTTESAADNGVNVQALLDARNALTDAPEAAEFTWRATNEWLRGTHSKTTIQQYSGLGADHEHKSVFSYNADHPEVFASEDLAPTPVEFLLVGLASCLTAGVAAVAQNRGIQLESVKATVEGDMNILGILGADPEVRNGYKNIRVNFEIEADADADDIAALVAQSQKRSAVFDALTNPTNVTVTVS</sequence>
<keyword evidence="2" id="KW-1185">Reference proteome</keyword>
<dbReference type="InterPro" id="IPR052924">
    <property type="entry name" value="OsmC/Ohr_hydroprdx_reductase"/>
</dbReference>
<gene>
    <name evidence="1" type="ORF">OJ997_08625</name>
</gene>
<dbReference type="SUPFAM" id="SSF82784">
    <property type="entry name" value="OsmC-like"/>
    <property type="match status" value="1"/>
</dbReference>
<dbReference type="Pfam" id="PF02566">
    <property type="entry name" value="OsmC"/>
    <property type="match status" value="1"/>
</dbReference>
<protein>
    <submittedName>
        <fullName evidence="1">OsmC family protein</fullName>
    </submittedName>
</protein>
<evidence type="ECO:0000313" key="1">
    <source>
        <dbReference type="EMBL" id="MDA0180358.1"/>
    </source>
</evidence>
<dbReference type="PANTHER" id="PTHR35368">
    <property type="entry name" value="HYDROPEROXIDE REDUCTASE"/>
    <property type="match status" value="1"/>
</dbReference>
<dbReference type="InterPro" id="IPR036102">
    <property type="entry name" value="OsmC/Ohrsf"/>
</dbReference>
<dbReference type="InterPro" id="IPR015946">
    <property type="entry name" value="KH_dom-like_a/b"/>
</dbReference>
<organism evidence="1 2">
    <name type="scientific">Solirubrobacter phytolaccae</name>
    <dbReference type="NCBI Taxonomy" id="1404360"/>
    <lineage>
        <taxon>Bacteria</taxon>
        <taxon>Bacillati</taxon>
        <taxon>Actinomycetota</taxon>
        <taxon>Thermoleophilia</taxon>
        <taxon>Solirubrobacterales</taxon>
        <taxon>Solirubrobacteraceae</taxon>
        <taxon>Solirubrobacter</taxon>
    </lineage>
</organism>
<dbReference type="Proteomes" id="UP001147653">
    <property type="component" value="Unassembled WGS sequence"/>
</dbReference>
<proteinExistence type="predicted"/>
<evidence type="ECO:0000313" key="2">
    <source>
        <dbReference type="Proteomes" id="UP001147653"/>
    </source>
</evidence>
<dbReference type="RefSeq" id="WP_270024667.1">
    <property type="nucleotide sequence ID" value="NZ_JAPDDP010000012.1"/>
</dbReference>
<reference evidence="1" key="1">
    <citation type="submission" date="2022-10" db="EMBL/GenBank/DDBJ databases">
        <title>The WGS of Solirubrobacter phytolaccae KCTC 29190.</title>
        <authorList>
            <person name="Jiang Z."/>
        </authorList>
    </citation>
    <scope>NUCLEOTIDE SEQUENCE</scope>
    <source>
        <strain evidence="1">KCTC 29190</strain>
    </source>
</reference>
<dbReference type="Gene3D" id="3.30.300.20">
    <property type="match status" value="1"/>
</dbReference>
<dbReference type="PANTHER" id="PTHR35368:SF1">
    <property type="entry name" value="HYDROPEROXIDE REDUCTASE"/>
    <property type="match status" value="1"/>
</dbReference>
<dbReference type="AlphaFoldDB" id="A0A9X3N5X9"/>